<dbReference type="AlphaFoldDB" id="A0A7R8ZE61"/>
<dbReference type="GO" id="GO:0030896">
    <property type="term" value="C:checkpoint clamp complex"/>
    <property type="evidence" value="ECO:0007669"/>
    <property type="project" value="InterPro"/>
</dbReference>
<dbReference type="Gene3D" id="3.70.10.10">
    <property type="match status" value="2"/>
</dbReference>
<dbReference type="GO" id="GO:0071479">
    <property type="term" value="P:cellular response to ionizing radiation"/>
    <property type="evidence" value="ECO:0007669"/>
    <property type="project" value="TreeGrafter"/>
</dbReference>
<organism evidence="1">
    <name type="scientific">Timema douglasi</name>
    <name type="common">Walking stick</name>
    <dbReference type="NCBI Taxonomy" id="61478"/>
    <lineage>
        <taxon>Eukaryota</taxon>
        <taxon>Metazoa</taxon>
        <taxon>Ecdysozoa</taxon>
        <taxon>Arthropoda</taxon>
        <taxon>Hexapoda</taxon>
        <taxon>Insecta</taxon>
        <taxon>Pterygota</taxon>
        <taxon>Neoptera</taxon>
        <taxon>Polyneoptera</taxon>
        <taxon>Phasmatodea</taxon>
        <taxon>Timematodea</taxon>
        <taxon>Timematoidea</taxon>
        <taxon>Timematidae</taxon>
        <taxon>Timema</taxon>
    </lineage>
</organism>
<dbReference type="PANTHER" id="PTHR15237">
    <property type="entry name" value="DNA REPAIR PROTEIN RAD9"/>
    <property type="match status" value="1"/>
</dbReference>
<dbReference type="GO" id="GO:0006281">
    <property type="term" value="P:DNA repair"/>
    <property type="evidence" value="ECO:0007669"/>
    <property type="project" value="TreeGrafter"/>
</dbReference>
<dbReference type="InterPro" id="IPR007268">
    <property type="entry name" value="Rad9/Ddc1"/>
</dbReference>
<dbReference type="Pfam" id="PF04139">
    <property type="entry name" value="Rad9"/>
    <property type="match status" value="2"/>
</dbReference>
<dbReference type="InterPro" id="IPR046938">
    <property type="entry name" value="DNA_clamp_sf"/>
</dbReference>
<protein>
    <recommendedName>
        <fullName evidence="2">Cell cycle checkpoint control protein RAD9A</fullName>
    </recommendedName>
</protein>
<evidence type="ECO:0000313" key="1">
    <source>
        <dbReference type="EMBL" id="CAD7203184.1"/>
    </source>
</evidence>
<evidence type="ECO:0008006" key="2">
    <source>
        <dbReference type="Google" id="ProtNLM"/>
    </source>
</evidence>
<accession>A0A7R8ZE61</accession>
<name>A0A7R8ZE61_TIMDO</name>
<dbReference type="SUPFAM" id="SSF55979">
    <property type="entry name" value="DNA clamp"/>
    <property type="match status" value="1"/>
</dbReference>
<reference evidence="1" key="1">
    <citation type="submission" date="2020-11" db="EMBL/GenBank/DDBJ databases">
        <authorList>
            <person name="Tran Van P."/>
        </authorList>
    </citation>
    <scope>NUCLEOTIDE SEQUENCE</scope>
</reference>
<dbReference type="GO" id="GO:0031573">
    <property type="term" value="P:mitotic intra-S DNA damage checkpoint signaling"/>
    <property type="evidence" value="ECO:0007669"/>
    <property type="project" value="TreeGrafter"/>
</dbReference>
<sequence length="495" mass="55846">MEPRAMQCLTRLGKEYIYIEPGKETFCMRTINSSHSAYGLFTFSRYFFLEYCIESDKRPEFDNKLLHCRISVKAVQAIVRSLNLPKHVETCTISIKPESETIKVELKCRYNILKVQRVPVIAWESMELQIVTSCTVALSFVIPHQRTAPPGYPVGCYSIHELLVSLEALGKRDGNCLVASRGCSSNIVTYEFKVTTFHSKYMISLSGLSSSNIVTYEFKVTTFHNPKKERRTEMLLQAGEFQDYHVEVDAQVTFNVKDWKSILAFAGSSSQPLMVKFEKAGRPVVFEASKDCILHAHFVLSTVMPLGSNPQLERQGIDGELTITKNMGSSEKLEIQDSLAFLNSDESAVELLNEWLPNAGGIELHKQLSAKPTTSKTVHDEQDKDETFVQIVYSEENGSRTTRLNADPRQDRLCKTDPAGGYHNTLQTNLAKEVKSSALNSKRHKTISEPIQEKNIKLSQKLKQVFKLCFDEPFDVTKVPGYDIVLAEDSDIENG</sequence>
<gene>
    <name evidence="1" type="ORF">TDIB3V08_LOCUS9358</name>
</gene>
<dbReference type="PANTHER" id="PTHR15237:SF0">
    <property type="entry name" value="CELL CYCLE CHECKPOINT CONTROL PROTEIN"/>
    <property type="match status" value="1"/>
</dbReference>
<proteinExistence type="predicted"/>
<dbReference type="GO" id="GO:0000076">
    <property type="term" value="P:DNA replication checkpoint signaling"/>
    <property type="evidence" value="ECO:0007669"/>
    <property type="project" value="TreeGrafter"/>
</dbReference>
<dbReference type="EMBL" id="OA570288">
    <property type="protein sequence ID" value="CAD7203184.1"/>
    <property type="molecule type" value="Genomic_DNA"/>
</dbReference>